<proteinExistence type="predicted"/>
<dbReference type="EMBL" id="VSDQ01000679">
    <property type="protein sequence ID" value="TYA74118.1"/>
    <property type="molecule type" value="Genomic_DNA"/>
</dbReference>
<name>A0A5D0HS64_9FLAO</name>
<evidence type="ECO:0000256" key="1">
    <source>
        <dbReference type="SAM" id="Phobius"/>
    </source>
</evidence>
<dbReference type="OrthoDB" id="1439867at2"/>
<feature type="transmembrane region" description="Helical" evidence="1">
    <location>
        <begin position="94"/>
        <end position="118"/>
    </location>
</feature>
<keyword evidence="1" id="KW-0812">Transmembrane</keyword>
<dbReference type="InterPro" id="IPR045625">
    <property type="entry name" value="DUF6427"/>
</dbReference>
<feature type="transmembrane region" description="Helical" evidence="1">
    <location>
        <begin position="16"/>
        <end position="44"/>
    </location>
</feature>
<keyword evidence="3" id="KW-1185">Reference proteome</keyword>
<evidence type="ECO:0008006" key="4">
    <source>
        <dbReference type="Google" id="ProtNLM"/>
    </source>
</evidence>
<organism evidence="2 3">
    <name type="scientific">Seonamhaeicola marinus</name>
    <dbReference type="NCBI Taxonomy" id="1912246"/>
    <lineage>
        <taxon>Bacteria</taxon>
        <taxon>Pseudomonadati</taxon>
        <taxon>Bacteroidota</taxon>
        <taxon>Flavobacteriia</taxon>
        <taxon>Flavobacteriales</taxon>
        <taxon>Flavobacteriaceae</taxon>
    </lineage>
</organism>
<keyword evidence="1" id="KW-0472">Membrane</keyword>
<feature type="transmembrane region" description="Helical" evidence="1">
    <location>
        <begin position="179"/>
        <end position="197"/>
    </location>
</feature>
<reference evidence="2 3" key="1">
    <citation type="submission" date="2019-08" db="EMBL/GenBank/DDBJ databases">
        <title>Seonamhaeicola sediminis sp. nov., isolated from marine sediment.</title>
        <authorList>
            <person name="Cao W.R."/>
        </authorList>
    </citation>
    <scope>NUCLEOTIDE SEQUENCE [LARGE SCALE GENOMIC DNA]</scope>
    <source>
        <strain evidence="2 3">B011</strain>
    </source>
</reference>
<dbReference type="Proteomes" id="UP000323930">
    <property type="component" value="Unassembled WGS sequence"/>
</dbReference>
<evidence type="ECO:0000313" key="2">
    <source>
        <dbReference type="EMBL" id="TYA74118.1"/>
    </source>
</evidence>
<feature type="transmembrane region" description="Helical" evidence="1">
    <location>
        <begin position="51"/>
        <end position="74"/>
    </location>
</feature>
<keyword evidence="1" id="KW-1133">Transmembrane helix</keyword>
<accession>A0A5D0HS64</accession>
<evidence type="ECO:0000313" key="3">
    <source>
        <dbReference type="Proteomes" id="UP000323930"/>
    </source>
</evidence>
<gene>
    <name evidence="2" type="ORF">FUA24_12300</name>
</gene>
<feature type="transmembrane region" description="Helical" evidence="1">
    <location>
        <begin position="155"/>
        <end position="172"/>
    </location>
</feature>
<dbReference type="AlphaFoldDB" id="A0A5D0HS64"/>
<sequence length="198" mass="23021">MSLRTERNEKKKLFDAAFWIAIASLFFFWSILFFTLILLALALYANKNIRFWIIPFVGVATVYVISFGVSVIMYDNFNHFVNFAPPFSYDFSSYNSVRFVTAITVLLSFGTWSAIFYLQNIKKQKMAYRTSFKIVILAWVIAFFVVFQAPNKNGSEFLFLFAPLAIIITNYIETIKETWFKEIFLSVLLVVPLVLLLL</sequence>
<comment type="caution">
    <text evidence="2">The sequence shown here is derived from an EMBL/GenBank/DDBJ whole genome shotgun (WGS) entry which is preliminary data.</text>
</comment>
<protein>
    <recommendedName>
        <fullName evidence="4">O-antigen polymerase</fullName>
    </recommendedName>
</protein>
<dbReference type="Pfam" id="PF19992">
    <property type="entry name" value="DUF6427"/>
    <property type="match status" value="1"/>
</dbReference>
<feature type="transmembrane region" description="Helical" evidence="1">
    <location>
        <begin position="130"/>
        <end position="149"/>
    </location>
</feature>